<gene>
    <name evidence="5" type="primary">LOC103506922</name>
</gene>
<dbReference type="KEGG" id="dci:103506922"/>
<evidence type="ECO:0000256" key="1">
    <source>
        <dbReference type="ARBA" id="ARBA00006545"/>
    </source>
</evidence>
<dbReference type="PaxDb" id="121845-A0A1S4E8Q6"/>
<dbReference type="PANTHER" id="PTHR16166:SF93">
    <property type="entry name" value="INTERMEMBRANE LIPID TRANSFER PROTEIN VPS13"/>
    <property type="match status" value="1"/>
</dbReference>
<protein>
    <submittedName>
        <fullName evidence="5">Vacuolar protein sorting-associated protein 13-like</fullName>
    </submittedName>
</protein>
<dbReference type="GeneID" id="103506922"/>
<sequence>MYQLQEAAATKMIEFKEMSALGLQNAITKRTVVDLNVRLQGSYLLIPHGGHYTGVESLLVVNLGSFAVTSSKNRVKEEINVAKMYRAGTSEQEILRELITKSYDQYCVELNDLQVMITYPGERWLPPVEKDIHVLRPTTVTVHLQKCLIMDDPRLPRLKVQGELPKINIKMAETRLLRAFEILLSIPQAQTRASPLDPVQEMMYSSTVSLKKVEMRRKRNIAKKEQKKSGEEDLMQFTDVELTFLLKEFNVSLEAQKKTAITSGEATADSGLESLLDFRMADLELQVTQKTFDMIAFVRLGGLGLVQHYKREEIQVISTPREEALFSIEYNQDMYAAASKVSLDISIAAPVIVIPASSVSRDAILMDFGNLTVKNKFETLDTKNVKVY</sequence>
<feature type="domain" description="Chorein N-terminal" evidence="3">
    <location>
        <begin position="3"/>
        <end position="309"/>
    </location>
</feature>
<reference evidence="5" key="1">
    <citation type="submission" date="2025-08" db="UniProtKB">
        <authorList>
            <consortium name="RefSeq"/>
        </authorList>
    </citation>
    <scope>IDENTIFICATION</scope>
</reference>
<accession>A0A1S4E8Q6</accession>
<dbReference type="PANTHER" id="PTHR16166">
    <property type="entry name" value="VACUOLAR PROTEIN SORTING-ASSOCIATED PROTEIN VPS13"/>
    <property type="match status" value="1"/>
</dbReference>
<dbReference type="AlphaFoldDB" id="A0A1S4E8Q6"/>
<evidence type="ECO:0000256" key="2">
    <source>
        <dbReference type="ARBA" id="ARBA00022448"/>
    </source>
</evidence>
<comment type="similarity">
    <text evidence="1">Belongs to the VPS13 family.</text>
</comment>
<dbReference type="Pfam" id="PF12624">
    <property type="entry name" value="VPS13_N"/>
    <property type="match status" value="1"/>
</dbReference>
<dbReference type="STRING" id="121845.A0A1S4E8Q6"/>
<dbReference type="InterPro" id="IPR026847">
    <property type="entry name" value="VPS13"/>
</dbReference>
<evidence type="ECO:0000313" key="4">
    <source>
        <dbReference type="Proteomes" id="UP000079169"/>
    </source>
</evidence>
<dbReference type="GO" id="GO:0006623">
    <property type="term" value="P:protein targeting to vacuole"/>
    <property type="evidence" value="ECO:0007669"/>
    <property type="project" value="TreeGrafter"/>
</dbReference>
<dbReference type="Proteomes" id="UP000079169">
    <property type="component" value="Unplaced"/>
</dbReference>
<dbReference type="InterPro" id="IPR026854">
    <property type="entry name" value="VPS13_N"/>
</dbReference>
<evidence type="ECO:0000313" key="5">
    <source>
        <dbReference type="RefSeq" id="XP_017298575.1"/>
    </source>
</evidence>
<proteinExistence type="inferred from homology"/>
<keyword evidence="4" id="KW-1185">Reference proteome</keyword>
<dbReference type="RefSeq" id="XP_017298575.1">
    <property type="nucleotide sequence ID" value="XM_017443086.2"/>
</dbReference>
<name>A0A1S4E8Q6_DIACI</name>
<evidence type="ECO:0000259" key="3">
    <source>
        <dbReference type="Pfam" id="PF12624"/>
    </source>
</evidence>
<dbReference type="GO" id="GO:0045053">
    <property type="term" value="P:protein retention in Golgi apparatus"/>
    <property type="evidence" value="ECO:0007669"/>
    <property type="project" value="TreeGrafter"/>
</dbReference>
<organism evidence="4 5">
    <name type="scientific">Diaphorina citri</name>
    <name type="common">Asian citrus psyllid</name>
    <dbReference type="NCBI Taxonomy" id="121845"/>
    <lineage>
        <taxon>Eukaryota</taxon>
        <taxon>Metazoa</taxon>
        <taxon>Ecdysozoa</taxon>
        <taxon>Arthropoda</taxon>
        <taxon>Hexapoda</taxon>
        <taxon>Insecta</taxon>
        <taxon>Pterygota</taxon>
        <taxon>Neoptera</taxon>
        <taxon>Paraneoptera</taxon>
        <taxon>Hemiptera</taxon>
        <taxon>Sternorrhyncha</taxon>
        <taxon>Psylloidea</taxon>
        <taxon>Psyllidae</taxon>
        <taxon>Diaphorininae</taxon>
        <taxon>Diaphorina</taxon>
    </lineage>
</organism>
<keyword evidence="2" id="KW-0813">Transport</keyword>